<dbReference type="PIRSF" id="PIRSF036389">
    <property type="entry name" value="IOR_B"/>
    <property type="match status" value="1"/>
</dbReference>
<dbReference type="InterPro" id="IPR036856">
    <property type="entry name" value="Ald_Oxase/Xan_DH_a/b_sf"/>
</dbReference>
<evidence type="ECO:0000313" key="3">
    <source>
        <dbReference type="Proteomes" id="UP001249959"/>
    </source>
</evidence>
<gene>
    <name evidence="2" type="ORF">PQG45_05180</name>
</gene>
<dbReference type="SUPFAM" id="SSF54665">
    <property type="entry name" value="CO dehydrogenase molybdoprotein N-domain-like"/>
    <property type="match status" value="1"/>
</dbReference>
<dbReference type="Gene3D" id="3.30.365.10">
    <property type="entry name" value="Aldehyde oxidase/xanthine dehydrogenase, molybdopterin binding domain"/>
    <property type="match status" value="4"/>
</dbReference>
<evidence type="ECO:0000259" key="1">
    <source>
        <dbReference type="SMART" id="SM01008"/>
    </source>
</evidence>
<dbReference type="EMBL" id="JAVNWW010000001">
    <property type="protein sequence ID" value="MDU0808425.1"/>
    <property type="molecule type" value="Genomic_DNA"/>
</dbReference>
<protein>
    <submittedName>
        <fullName evidence="2">Molybdopterin cofactor-binding domain-containing protein</fullName>
    </submittedName>
</protein>
<dbReference type="InterPro" id="IPR046867">
    <property type="entry name" value="AldOxase/xan_DH_MoCoBD2"/>
</dbReference>
<organism evidence="2 3">
    <name type="scientific">Aquirufa regiilacus</name>
    <dbReference type="NCBI Taxonomy" id="3024868"/>
    <lineage>
        <taxon>Bacteria</taxon>
        <taxon>Pseudomonadati</taxon>
        <taxon>Bacteroidota</taxon>
        <taxon>Cytophagia</taxon>
        <taxon>Cytophagales</taxon>
        <taxon>Flectobacillaceae</taxon>
        <taxon>Aquirufa</taxon>
    </lineage>
</organism>
<dbReference type="Pfam" id="PF20256">
    <property type="entry name" value="MoCoBD_2"/>
    <property type="match status" value="2"/>
</dbReference>
<feature type="domain" description="Aldehyde oxidase/xanthine dehydrogenase a/b hammerhead" evidence="1">
    <location>
        <begin position="202"/>
        <end position="302"/>
    </location>
</feature>
<dbReference type="PANTHER" id="PTHR47495:SF2">
    <property type="entry name" value="ALDEHYDE DEHYDROGENASE"/>
    <property type="match status" value="1"/>
</dbReference>
<accession>A0ABU3TRI2</accession>
<dbReference type="Proteomes" id="UP001249959">
    <property type="component" value="Unassembled WGS sequence"/>
</dbReference>
<dbReference type="InterPro" id="IPR052516">
    <property type="entry name" value="N-heterocyclic_Hydroxylase"/>
</dbReference>
<dbReference type="PROSITE" id="PS51318">
    <property type="entry name" value="TAT"/>
    <property type="match status" value="1"/>
</dbReference>
<sequence>MKPTTSRRDFLRISTTSAFVLALGFSSDSRGKQLQKVNATGVQINPYININESGKVTLFNPRPDMGQGTYQILPMLLAEELDIPLEQVEIQMTDGSDRFGSQLSGGSSSVRTRWIPLRTAGATVREMLVQAAANRWKVSLSDCSTKDGFVINKQTQAKLSYGELVEEASHLPVPTKPKLKSFAEFTQLGKPSMRPDVPAKVDGTAIFGMDVQLPGMLYASIVHSPYIYGKVQSYDATKAMAVKGVRFVLKTERVFFHGPYSDSNGFDQKLRGKAEAIAVVGESYWSTLKAKKLVQVSWNALGFGETATEQYFNQAKAASLHEGNEYKDAKVGDFAKALQLSDYKVQGTYQTPFMSHAPMEPCNATVFVQGDQVEVWAPVQGPDGLVNDLATYLGIKRQNIKVNVTFMGGAFGRKAVFDFVMQAANLSKQVNAPVKVIWTREDDIQQGPYRPGMISAMQGGLDKDGNILAFEHRLNGASIMASVFKADMRKNPDPWAGEGISLEDSPYAFPARRNSFNWVDPQMPVLWWRSVYASTNVFAQESFLDELAAEGEKDPLDLRLHLLRDAPKFVAVLNKLAEISDYRAKRKQGVSIGIAIARSFASIVAHAIVVEKQKSGVKIKHVYSVIDCGFPLNPDNIKAQVESNIVYGLSAAVCTQITRTHGKTDQSNFHEYTVLRQGEIPASTIFVMPSQDEPGGVGEPGLPPIAPALCNAIFLATGKRVRTLPFDLSSI</sequence>
<dbReference type="InterPro" id="IPR008274">
    <property type="entry name" value="AldOxase/xan_DH_MoCoBD1"/>
</dbReference>
<keyword evidence="3" id="KW-1185">Reference proteome</keyword>
<dbReference type="Pfam" id="PF02738">
    <property type="entry name" value="MoCoBD_1"/>
    <property type="match status" value="1"/>
</dbReference>
<dbReference type="InterPro" id="IPR012368">
    <property type="entry name" value="OxRdtase_Mopterin-bd_su_IorB"/>
</dbReference>
<dbReference type="SUPFAM" id="SSF56003">
    <property type="entry name" value="Molybdenum cofactor-binding domain"/>
    <property type="match status" value="2"/>
</dbReference>
<dbReference type="InterPro" id="IPR037165">
    <property type="entry name" value="AldOxase/xan_DH_Mopterin-bd_sf"/>
</dbReference>
<reference evidence="2 3" key="1">
    <citation type="submission" date="2023-09" db="EMBL/GenBank/DDBJ databases">
        <title>Aquirufa genomes.</title>
        <authorList>
            <person name="Pitt A."/>
        </authorList>
    </citation>
    <scope>NUCLEOTIDE SEQUENCE [LARGE SCALE GENOMIC DNA]</scope>
    <source>
        <strain evidence="2 3">LEOWEIH-7C</strain>
    </source>
</reference>
<evidence type="ECO:0000313" key="2">
    <source>
        <dbReference type="EMBL" id="MDU0808425.1"/>
    </source>
</evidence>
<comment type="caution">
    <text evidence="2">The sequence shown here is derived from an EMBL/GenBank/DDBJ whole genome shotgun (WGS) entry which is preliminary data.</text>
</comment>
<dbReference type="Gene3D" id="3.90.1170.50">
    <property type="entry name" value="Aldehyde oxidase/xanthine dehydrogenase, a/b hammerhead"/>
    <property type="match status" value="1"/>
</dbReference>
<dbReference type="SMART" id="SM01008">
    <property type="entry name" value="Ald_Xan_dh_C"/>
    <property type="match status" value="1"/>
</dbReference>
<dbReference type="PANTHER" id="PTHR47495">
    <property type="entry name" value="ALDEHYDE DEHYDROGENASE"/>
    <property type="match status" value="1"/>
</dbReference>
<dbReference type="InterPro" id="IPR006311">
    <property type="entry name" value="TAT_signal"/>
</dbReference>
<proteinExistence type="predicted"/>
<dbReference type="InterPro" id="IPR000674">
    <property type="entry name" value="Ald_Oxase/Xan_DH_a/b"/>
</dbReference>
<dbReference type="RefSeq" id="WP_316070381.1">
    <property type="nucleotide sequence ID" value="NZ_JAVNWW010000001.1"/>
</dbReference>
<name>A0ABU3TRI2_9BACT</name>